<comment type="caution">
    <text evidence="1">The sequence shown here is derived from an EMBL/GenBank/DDBJ whole genome shotgun (WGS) entry which is preliminary data.</text>
</comment>
<evidence type="ECO:0008006" key="3">
    <source>
        <dbReference type="Google" id="ProtNLM"/>
    </source>
</evidence>
<name>A0ABS9ZJJ0_9PSED</name>
<dbReference type="EMBL" id="LOHG01000008">
    <property type="protein sequence ID" value="MCI8210749.1"/>
    <property type="molecule type" value="Genomic_DNA"/>
</dbReference>
<dbReference type="RefSeq" id="WP_243246970.1">
    <property type="nucleotide sequence ID" value="NZ_LOHG01000008.1"/>
</dbReference>
<evidence type="ECO:0000313" key="2">
    <source>
        <dbReference type="Proteomes" id="UP001320513"/>
    </source>
</evidence>
<evidence type="ECO:0000313" key="1">
    <source>
        <dbReference type="EMBL" id="MCI8210749.1"/>
    </source>
</evidence>
<sequence length="112" mass="12458">MDRCSMEFIARRWWRRIEIWVIAILLAAGSASMGFQVAQWKLGDWYVQRVAEVRQGYDEATTQRDLRLSKLADKTTEAAGKVEAASANAVQAADTASQAADKVNKAVERVSP</sequence>
<gene>
    <name evidence="1" type="ORF">AUC61_14520</name>
</gene>
<reference evidence="1 2" key="1">
    <citation type="submission" date="2015-12" db="EMBL/GenBank/DDBJ databases">
        <title>Phylogenomics in the description of a new species in the Pseudomonas syringae group.</title>
        <authorList>
            <person name="Busquets A."/>
            <person name="Gomila M."/>
            <person name="Beiki F."/>
            <person name="Rahimian H."/>
            <person name="Mulet M."/>
            <person name="Sanchez D."/>
            <person name="Garcia-Valdes E."/>
            <person name="Lalucat J."/>
        </authorList>
    </citation>
    <scope>NUCLEOTIDE SEQUENCE [LARGE SCALE GENOMIC DNA]</scope>
    <source>
        <strain evidence="1 2">S25</strain>
    </source>
</reference>
<dbReference type="Proteomes" id="UP001320513">
    <property type="component" value="Unassembled WGS sequence"/>
</dbReference>
<keyword evidence="2" id="KW-1185">Reference proteome</keyword>
<protein>
    <recommendedName>
        <fullName evidence="3">Lipoprotein</fullName>
    </recommendedName>
</protein>
<organism evidence="1 2">
    <name type="scientific">Pseudomonas maioricensis</name>
    <dbReference type="NCBI Taxonomy" id="1766623"/>
    <lineage>
        <taxon>Bacteria</taxon>
        <taxon>Pseudomonadati</taxon>
        <taxon>Pseudomonadota</taxon>
        <taxon>Gammaproteobacteria</taxon>
        <taxon>Pseudomonadales</taxon>
        <taxon>Pseudomonadaceae</taxon>
        <taxon>Pseudomonas</taxon>
    </lineage>
</organism>
<accession>A0ABS9ZJJ0</accession>
<proteinExistence type="predicted"/>